<evidence type="ECO:0000256" key="7">
    <source>
        <dbReference type="ARBA" id="ARBA00022729"/>
    </source>
</evidence>
<dbReference type="GO" id="GO:0005764">
    <property type="term" value="C:lysosome"/>
    <property type="evidence" value="ECO:0007669"/>
    <property type="project" value="TreeGrafter"/>
</dbReference>
<dbReference type="InterPro" id="IPR017853">
    <property type="entry name" value="GH"/>
</dbReference>
<evidence type="ECO:0000256" key="3">
    <source>
        <dbReference type="ARBA" id="ARBA00004071"/>
    </source>
</evidence>
<evidence type="ECO:0000313" key="14">
    <source>
        <dbReference type="EMBL" id="KAK3580725.1"/>
    </source>
</evidence>
<dbReference type="PANTHER" id="PTHR10030">
    <property type="entry name" value="ALPHA-L-FUCOSIDASE"/>
    <property type="match status" value="1"/>
</dbReference>
<dbReference type="InterPro" id="IPR057739">
    <property type="entry name" value="Glyco_hydro_29_N"/>
</dbReference>
<evidence type="ECO:0000259" key="12">
    <source>
        <dbReference type="Pfam" id="PF01120"/>
    </source>
</evidence>
<dbReference type="InterPro" id="IPR031919">
    <property type="entry name" value="Fucosidase_C"/>
</dbReference>
<dbReference type="Gene3D" id="2.60.40.1180">
    <property type="entry name" value="Golgi alpha-mannosidase II"/>
    <property type="match status" value="1"/>
</dbReference>
<proteinExistence type="inferred from homology"/>
<reference evidence="14" key="1">
    <citation type="journal article" date="2021" name="Genome Biol. Evol.">
        <title>A High-Quality Reference Genome for a Parasitic Bivalve with Doubly Uniparental Inheritance (Bivalvia: Unionida).</title>
        <authorList>
            <person name="Smith C.H."/>
        </authorList>
    </citation>
    <scope>NUCLEOTIDE SEQUENCE</scope>
    <source>
        <strain evidence="14">CHS0354</strain>
    </source>
</reference>
<dbReference type="SUPFAM" id="SSF51445">
    <property type="entry name" value="(Trans)glycosidases"/>
    <property type="match status" value="1"/>
</dbReference>
<comment type="similarity">
    <text evidence="4 11">Belongs to the glycosyl hydrolase 29 family.</text>
</comment>
<dbReference type="EC" id="3.2.1.51" evidence="6"/>
<keyword evidence="10 11" id="KW-0326">Glycosidase</keyword>
<accession>A0AAE0VL53</accession>
<reference evidence="14" key="3">
    <citation type="submission" date="2023-05" db="EMBL/GenBank/DDBJ databases">
        <authorList>
            <person name="Smith C.H."/>
        </authorList>
    </citation>
    <scope>NUCLEOTIDE SEQUENCE</scope>
    <source>
        <strain evidence="14">CHS0354</strain>
        <tissue evidence="14">Mantle</tissue>
    </source>
</reference>
<comment type="catalytic activity">
    <reaction evidence="1">
        <text>a neolactoside IV(2)-alpha-Fuc-nLc4Cer(d18:1(4E)) + H2O = a neolactoside nLc4Cer(d18:1(4E)) + L-fucose</text>
        <dbReference type="Rhea" id="RHEA:48224"/>
        <dbReference type="ChEBI" id="CHEBI:2181"/>
        <dbReference type="ChEBI" id="CHEBI:15377"/>
        <dbReference type="ChEBI" id="CHEBI:17006"/>
        <dbReference type="ChEBI" id="CHEBI:28691"/>
    </reaction>
    <physiologicalReaction direction="left-to-right" evidence="1">
        <dbReference type="Rhea" id="RHEA:48225"/>
    </physiologicalReaction>
</comment>
<evidence type="ECO:0000256" key="8">
    <source>
        <dbReference type="ARBA" id="ARBA00022801"/>
    </source>
</evidence>
<dbReference type="SMART" id="SM00812">
    <property type="entry name" value="Alpha_L_fucos"/>
    <property type="match status" value="1"/>
</dbReference>
<dbReference type="GO" id="GO:0016139">
    <property type="term" value="P:glycoside catabolic process"/>
    <property type="evidence" value="ECO:0007669"/>
    <property type="project" value="TreeGrafter"/>
</dbReference>
<organism evidence="14 15">
    <name type="scientific">Potamilus streckersoni</name>
    <dbReference type="NCBI Taxonomy" id="2493646"/>
    <lineage>
        <taxon>Eukaryota</taxon>
        <taxon>Metazoa</taxon>
        <taxon>Spiralia</taxon>
        <taxon>Lophotrochozoa</taxon>
        <taxon>Mollusca</taxon>
        <taxon>Bivalvia</taxon>
        <taxon>Autobranchia</taxon>
        <taxon>Heteroconchia</taxon>
        <taxon>Palaeoheterodonta</taxon>
        <taxon>Unionida</taxon>
        <taxon>Unionoidea</taxon>
        <taxon>Unionidae</taxon>
        <taxon>Ambleminae</taxon>
        <taxon>Lampsilini</taxon>
        <taxon>Potamilus</taxon>
    </lineage>
</organism>
<dbReference type="FunFam" id="2.60.40.1180:FF:000013">
    <property type="entry name" value="Alpha-L-fucosidase"/>
    <property type="match status" value="1"/>
</dbReference>
<evidence type="ECO:0000256" key="10">
    <source>
        <dbReference type="ARBA" id="ARBA00023295"/>
    </source>
</evidence>
<keyword evidence="15" id="KW-1185">Reference proteome</keyword>
<dbReference type="GO" id="GO:0004560">
    <property type="term" value="F:alpha-L-fucosidase activity"/>
    <property type="evidence" value="ECO:0007669"/>
    <property type="project" value="UniProtKB-EC"/>
</dbReference>
<evidence type="ECO:0000256" key="11">
    <source>
        <dbReference type="PIRNR" id="PIRNR001092"/>
    </source>
</evidence>
<name>A0AAE0VL53_9BIVA</name>
<dbReference type="PIRSF" id="PIRSF001092">
    <property type="entry name" value="Alpha-L-fucosidase"/>
    <property type="match status" value="1"/>
</dbReference>
<dbReference type="Pfam" id="PF01120">
    <property type="entry name" value="Alpha_L_fucos"/>
    <property type="match status" value="1"/>
</dbReference>
<dbReference type="GO" id="GO:0006004">
    <property type="term" value="P:fucose metabolic process"/>
    <property type="evidence" value="ECO:0007669"/>
    <property type="project" value="InterPro"/>
</dbReference>
<evidence type="ECO:0000256" key="9">
    <source>
        <dbReference type="ARBA" id="ARBA00023180"/>
    </source>
</evidence>
<evidence type="ECO:0000256" key="5">
    <source>
        <dbReference type="ARBA" id="ARBA00011881"/>
    </source>
</evidence>
<dbReference type="Gene3D" id="3.20.20.80">
    <property type="entry name" value="Glycosidases"/>
    <property type="match status" value="1"/>
</dbReference>
<dbReference type="EMBL" id="JAEAOA010000401">
    <property type="protein sequence ID" value="KAK3580725.1"/>
    <property type="molecule type" value="Genomic_DNA"/>
</dbReference>
<reference evidence="14" key="2">
    <citation type="journal article" date="2021" name="Genome Biol. Evol.">
        <title>Developing a high-quality reference genome for a parasitic bivalve with doubly uniparental inheritance (Bivalvia: Unionida).</title>
        <authorList>
            <person name="Smith C.H."/>
        </authorList>
    </citation>
    <scope>NUCLEOTIDE SEQUENCE</scope>
    <source>
        <strain evidence="14">CHS0354</strain>
        <tissue evidence="14">Mantle</tissue>
    </source>
</reference>
<evidence type="ECO:0000256" key="6">
    <source>
        <dbReference type="ARBA" id="ARBA00012662"/>
    </source>
</evidence>
<dbReference type="PANTHER" id="PTHR10030:SF37">
    <property type="entry name" value="ALPHA-L-FUCOSIDASE-RELATED"/>
    <property type="match status" value="1"/>
</dbReference>
<evidence type="ECO:0000256" key="4">
    <source>
        <dbReference type="ARBA" id="ARBA00007951"/>
    </source>
</evidence>
<feature type="domain" description="Alpha-L-fucosidase C-terminal" evidence="13">
    <location>
        <begin position="369"/>
        <end position="458"/>
    </location>
</feature>
<comment type="caution">
    <text evidence="14">The sequence shown here is derived from an EMBL/GenBank/DDBJ whole genome shotgun (WGS) entry which is preliminary data.</text>
</comment>
<evidence type="ECO:0000313" key="15">
    <source>
        <dbReference type="Proteomes" id="UP001195483"/>
    </source>
</evidence>
<gene>
    <name evidence="14" type="ORF">CHS0354_005733</name>
</gene>
<dbReference type="AlphaFoldDB" id="A0AAE0VL53"/>
<dbReference type="InterPro" id="IPR016286">
    <property type="entry name" value="FUC_metazoa-typ"/>
</dbReference>
<feature type="domain" description="Glycoside hydrolase family 29 N-terminal" evidence="12">
    <location>
        <begin position="22"/>
        <end position="358"/>
    </location>
</feature>
<evidence type="ECO:0000256" key="2">
    <source>
        <dbReference type="ARBA" id="ARBA00000419"/>
    </source>
</evidence>
<comment type="subunit">
    <text evidence="5">Homotetramer.</text>
</comment>
<dbReference type="Pfam" id="PF16757">
    <property type="entry name" value="Fucosidase_C"/>
    <property type="match status" value="1"/>
</dbReference>
<dbReference type="InterPro" id="IPR000933">
    <property type="entry name" value="Glyco_hydro_29"/>
</dbReference>
<evidence type="ECO:0000256" key="1">
    <source>
        <dbReference type="ARBA" id="ARBA00000321"/>
    </source>
</evidence>
<keyword evidence="9" id="KW-0325">Glycoprotein</keyword>
<protein>
    <recommendedName>
        <fullName evidence="6">alpha-L-fucosidase</fullName>
        <ecNumber evidence="6">3.2.1.51</ecNumber>
    </recommendedName>
</protein>
<keyword evidence="8 11" id="KW-0378">Hydrolase</keyword>
<dbReference type="PRINTS" id="PR00741">
    <property type="entry name" value="GLHYDRLASE29"/>
</dbReference>
<comment type="catalytic activity">
    <reaction evidence="2">
        <text>a neolactoside IV(2)-alpha-Fuc-nLc4Cer(d18:0) + H2O = a neolactoside nLc4Cer(d18:0) + L-fucose</text>
        <dbReference type="Rhea" id="RHEA:49308"/>
        <dbReference type="ChEBI" id="CHEBI:2181"/>
        <dbReference type="ChEBI" id="CHEBI:15377"/>
        <dbReference type="ChEBI" id="CHEBI:91119"/>
        <dbReference type="ChEBI" id="CHEBI:91121"/>
    </reaction>
    <physiologicalReaction direction="left-to-right" evidence="2">
        <dbReference type="Rhea" id="RHEA:49309"/>
    </physiologicalReaction>
</comment>
<evidence type="ECO:0000259" key="13">
    <source>
        <dbReference type="Pfam" id="PF16757"/>
    </source>
</evidence>
<dbReference type="Proteomes" id="UP001195483">
    <property type="component" value="Unassembled WGS sequence"/>
</dbReference>
<dbReference type="FunFam" id="3.20.20.80:FF:000027">
    <property type="entry name" value="Alpha-L-fucosidase"/>
    <property type="match status" value="1"/>
</dbReference>
<sequence length="463" mass="53552">MALKIHIVLKIVVACVIPTVVFSKRYLPNWESLDTRPIPSWYDKVKIGIYIHWGVFSVPSTYCGEWFWYEWKTGQCKECVEFMKNNFKPDFTYADFASQFTGEFFDPNQWADILKASGVGYTAFVAKHHEGFCNWPSKYSFNWNSMDVGPKRDLLGELSAAIRARTNIKFGVYHSLYEWFNPHYLEDVKNNYTTQNFIKKKVMPEMYELIKKYKPEYLFSDGDWMVDDFYWNATEFIAWLYNDSPVQDTVVTNDRWGKNIRCKHGGVFTCHDKYNPGYLVKSKWENAMAIDKRYYGFRRNAPLSDYLTIEELLALLAETVSCGGNILINIGITHDGLIVPIFEERLRQMGAWLDVNGEAIYSTKPWSNQNDTFTTGIWYTSKKQEFGLSVYAIIQNWPTGQTLTLGAPVTTSSTIVSLLGYPNKFSWSPASPVGGIVIEMPYIPVSMLPCQWAWVFKFQNLAN</sequence>
<keyword evidence="7" id="KW-0732">Signal</keyword>
<comment type="function">
    <text evidence="3">Alpha-L-fucosidase is responsible for hydrolyzing the alpha-1,6-linked fucose joined to the reducing-end N-acetylglucosamine of the carbohydrate moieties of glycoproteins.</text>
</comment>
<dbReference type="InterPro" id="IPR013780">
    <property type="entry name" value="Glyco_hydro_b"/>
</dbReference>